<reference evidence="2 3" key="1">
    <citation type="journal article" date="2012" name="Genome Biol.">
        <title>Genome and low-iron response of an oceanic diatom adapted to chronic iron limitation.</title>
        <authorList>
            <person name="Lommer M."/>
            <person name="Specht M."/>
            <person name="Roy A.S."/>
            <person name="Kraemer L."/>
            <person name="Andreson R."/>
            <person name="Gutowska M.A."/>
            <person name="Wolf J."/>
            <person name="Bergner S.V."/>
            <person name="Schilhabel M.B."/>
            <person name="Klostermeier U.C."/>
            <person name="Beiko R.G."/>
            <person name="Rosenstiel P."/>
            <person name="Hippler M."/>
            <person name="Laroche J."/>
        </authorList>
    </citation>
    <scope>NUCLEOTIDE SEQUENCE [LARGE SCALE GENOMIC DNA]</scope>
    <source>
        <strain evidence="2 3">CCMP1005</strain>
    </source>
</reference>
<keyword evidence="3" id="KW-1185">Reference proteome</keyword>
<protein>
    <submittedName>
        <fullName evidence="2">Uncharacterized protein</fullName>
    </submittedName>
</protein>
<accession>K0RZQ6</accession>
<evidence type="ECO:0000256" key="1">
    <source>
        <dbReference type="SAM" id="MobiDB-lite"/>
    </source>
</evidence>
<dbReference type="EMBL" id="AGNL01040431">
    <property type="protein sequence ID" value="EJK52097.1"/>
    <property type="molecule type" value="Genomic_DNA"/>
</dbReference>
<organism evidence="2 3">
    <name type="scientific">Thalassiosira oceanica</name>
    <name type="common">Marine diatom</name>
    <dbReference type="NCBI Taxonomy" id="159749"/>
    <lineage>
        <taxon>Eukaryota</taxon>
        <taxon>Sar</taxon>
        <taxon>Stramenopiles</taxon>
        <taxon>Ochrophyta</taxon>
        <taxon>Bacillariophyta</taxon>
        <taxon>Coscinodiscophyceae</taxon>
        <taxon>Thalassiosirophycidae</taxon>
        <taxon>Thalassiosirales</taxon>
        <taxon>Thalassiosiraceae</taxon>
        <taxon>Thalassiosira</taxon>
    </lineage>
</organism>
<proteinExistence type="predicted"/>
<gene>
    <name evidence="2" type="ORF">THAOC_28669</name>
</gene>
<evidence type="ECO:0000313" key="3">
    <source>
        <dbReference type="Proteomes" id="UP000266841"/>
    </source>
</evidence>
<name>K0RZQ6_THAOC</name>
<sequence length="90" mass="9102">PRQIPMEQTAYGVPGRHGASNFGPRSARAPSETMAGAAEARRELMSTAALVEATADGSTVELTAPSGTRTSTSPTPSGEWCPRSVGGGGT</sequence>
<comment type="caution">
    <text evidence="2">The sequence shown here is derived from an EMBL/GenBank/DDBJ whole genome shotgun (WGS) entry which is preliminary data.</text>
</comment>
<feature type="region of interest" description="Disordered" evidence="1">
    <location>
        <begin position="1"/>
        <end position="30"/>
    </location>
</feature>
<feature type="region of interest" description="Disordered" evidence="1">
    <location>
        <begin position="57"/>
        <end position="90"/>
    </location>
</feature>
<feature type="non-terminal residue" evidence="2">
    <location>
        <position position="1"/>
    </location>
</feature>
<dbReference type="AlphaFoldDB" id="K0RZQ6"/>
<evidence type="ECO:0000313" key="2">
    <source>
        <dbReference type="EMBL" id="EJK52097.1"/>
    </source>
</evidence>
<dbReference type="Proteomes" id="UP000266841">
    <property type="component" value="Unassembled WGS sequence"/>
</dbReference>
<feature type="compositionally biased region" description="Low complexity" evidence="1">
    <location>
        <begin position="65"/>
        <end position="78"/>
    </location>
</feature>